<feature type="compositionally biased region" description="Polar residues" evidence="1">
    <location>
        <begin position="43"/>
        <end position="68"/>
    </location>
</feature>
<evidence type="ECO:0000256" key="1">
    <source>
        <dbReference type="SAM" id="MobiDB-lite"/>
    </source>
</evidence>
<feature type="region of interest" description="Disordered" evidence="1">
    <location>
        <begin position="14"/>
        <end position="104"/>
    </location>
</feature>
<proteinExistence type="predicted"/>
<evidence type="ECO:0000313" key="2">
    <source>
        <dbReference type="EMBL" id="ERM94644.1"/>
    </source>
</evidence>
<dbReference type="EMBL" id="KI397507">
    <property type="protein sequence ID" value="ERM94644.1"/>
    <property type="molecule type" value="Genomic_DNA"/>
</dbReference>
<organism evidence="2 3">
    <name type="scientific">Amborella trichopoda</name>
    <dbReference type="NCBI Taxonomy" id="13333"/>
    <lineage>
        <taxon>Eukaryota</taxon>
        <taxon>Viridiplantae</taxon>
        <taxon>Streptophyta</taxon>
        <taxon>Embryophyta</taxon>
        <taxon>Tracheophyta</taxon>
        <taxon>Spermatophyta</taxon>
        <taxon>Magnoliopsida</taxon>
        <taxon>Amborellales</taxon>
        <taxon>Amborellaceae</taxon>
        <taxon>Amborella</taxon>
    </lineage>
</organism>
<sequence length="104" mass="10841">MSSVHAVRLVADSNPFHDVRPWTRPAPPPASAAGSSASKVAPTANSIKGQATLLTDAEATSPTKVSSSRSRKLYGGSRCCWSSPMKGSVQPLPSHAYASQSFSQ</sequence>
<reference evidence="3" key="1">
    <citation type="journal article" date="2013" name="Science">
        <title>The Amborella genome and the evolution of flowering plants.</title>
        <authorList>
            <consortium name="Amborella Genome Project"/>
        </authorList>
    </citation>
    <scope>NUCLEOTIDE SEQUENCE [LARGE SCALE GENOMIC DNA]</scope>
</reference>
<dbReference type="HOGENOM" id="CLU_2253690_0_0_1"/>
<dbReference type="Proteomes" id="UP000017836">
    <property type="component" value="Unassembled WGS sequence"/>
</dbReference>
<keyword evidence="3" id="KW-1185">Reference proteome</keyword>
<dbReference type="Gramene" id="ERM94644">
    <property type="protein sequence ID" value="ERM94644"/>
    <property type="gene ID" value="AMTR_s00011p00201340"/>
</dbReference>
<evidence type="ECO:0000313" key="3">
    <source>
        <dbReference type="Proteomes" id="UP000017836"/>
    </source>
</evidence>
<name>W1NHH5_AMBTC</name>
<protein>
    <submittedName>
        <fullName evidence="2">Uncharacterized protein</fullName>
    </submittedName>
</protein>
<dbReference type="AlphaFoldDB" id="W1NHH5"/>
<gene>
    <name evidence="2" type="ORF">AMTR_s00011p00201340</name>
</gene>
<accession>W1NHH5</accession>